<reference evidence="3 4" key="3">
    <citation type="submission" date="2017-03" db="EMBL/GenBank/DDBJ databases">
        <authorList>
            <person name="Regsiter A."/>
            <person name="William W."/>
        </authorList>
    </citation>
    <scope>NUCLEOTIDE SEQUENCE [LARGE SCALE GENOMIC DNA]</scope>
    <source>
        <strain evidence="3">PRJEB5721</strain>
    </source>
</reference>
<gene>
    <name evidence="3" type="ORF">AFERRI_10487</name>
    <name evidence="2" type="ORF">AFERRI_400209</name>
</gene>
<protein>
    <submittedName>
        <fullName evidence="2">Uncharacterized protein</fullName>
    </submittedName>
</protein>
<reference evidence="2" key="1">
    <citation type="submission" date="2014-03" db="EMBL/GenBank/DDBJ databases">
        <authorList>
            <person name="Genoscope - CEA"/>
        </authorList>
    </citation>
    <scope>NUCLEOTIDE SEQUENCE [LARGE SCALE GENOMIC DNA]</scope>
    <source>
        <strain evidence="2">CF27</strain>
    </source>
</reference>
<name>A0A060UUI4_9PROT</name>
<dbReference type="Gene3D" id="3.90.1530.10">
    <property type="entry name" value="Conserved hypothetical protein from pyrococcus furiosus pfu- 392566-001, ParB domain"/>
    <property type="match status" value="1"/>
</dbReference>
<dbReference type="EMBL" id="LT841305">
    <property type="protein sequence ID" value="SMH64454.1"/>
    <property type="molecule type" value="Genomic_DNA"/>
</dbReference>
<organism evidence="2">
    <name type="scientific">Acidithiobacillus ferrivorans</name>
    <dbReference type="NCBI Taxonomy" id="160808"/>
    <lineage>
        <taxon>Bacteria</taxon>
        <taxon>Pseudomonadati</taxon>
        <taxon>Pseudomonadota</taxon>
        <taxon>Acidithiobacillia</taxon>
        <taxon>Acidithiobacillales</taxon>
        <taxon>Acidithiobacillaceae</taxon>
        <taxon>Acidithiobacillus</taxon>
    </lineage>
</organism>
<sequence length="351" mass="38328">MSDESQAQNITILPQIEDLLYPLKPEELAHLEASIRQHGVREPLCLWDRDGELILVDGHNRYAVATRNGVKFPTTVLEFKDLEDVLDWVDKNQIGRRNLTDEERAVTLGRIYQRKLDQKRTSSREANQDKGAGESKSAGERMSDTLATEWNVGSATVKRASNFAEAVAALKDVGENGVTASRLVLQGAIKDAMTELPKIAKSHPEALPLLADRICDGATKVKDALKDYLAIPPGVGAGITGHDSALSHPPVTGSHDDHASQPGEVLPNLQQISGLGGMDGIQDPIVDMHSVNQIELQANVMYTLSELRKLAKLDPEQTWQQMPAHIQNDFGKDIDALAKWLTALASCAVSE</sequence>
<dbReference type="Proteomes" id="UP000193925">
    <property type="component" value="Chromosome AFERRI"/>
</dbReference>
<evidence type="ECO:0000313" key="3">
    <source>
        <dbReference type="EMBL" id="SMH64454.1"/>
    </source>
</evidence>
<evidence type="ECO:0000313" key="4">
    <source>
        <dbReference type="Proteomes" id="UP000193925"/>
    </source>
</evidence>
<dbReference type="EMBL" id="CCCS020000035">
    <property type="protein sequence ID" value="CDQ10428.1"/>
    <property type="molecule type" value="Genomic_DNA"/>
</dbReference>
<reference evidence="2" key="2">
    <citation type="submission" date="2014-07" db="EMBL/GenBank/DDBJ databases">
        <title>Initial genome analysis of the psychrotolerant acidophile Acidithiobacillus ferrivorans CF27: insights into iron and sulfur oxidation pathways and into biofilm formation.</title>
        <authorList>
            <person name="Talla E."/>
            <person name="Hedrich S."/>
            <person name="Mangenot S."/>
            <person name="Ji B."/>
            <person name="Johnson D.B."/>
            <person name="Barbe V."/>
            <person name="Bonnefoy V."/>
        </authorList>
    </citation>
    <scope>NUCLEOTIDE SEQUENCE [LARGE SCALE GENOMIC DNA]</scope>
    <source>
        <strain evidence="2">CF27</strain>
    </source>
</reference>
<evidence type="ECO:0000313" key="2">
    <source>
        <dbReference type="EMBL" id="CDQ10428.1"/>
    </source>
</evidence>
<evidence type="ECO:0000256" key="1">
    <source>
        <dbReference type="SAM" id="MobiDB-lite"/>
    </source>
</evidence>
<dbReference type="InterPro" id="IPR036086">
    <property type="entry name" value="ParB/Sulfiredoxin_sf"/>
</dbReference>
<dbReference type="RefSeq" id="WP_035192931.1">
    <property type="nucleotide sequence ID" value="NZ_CCCS020000035.1"/>
</dbReference>
<proteinExistence type="predicted"/>
<keyword evidence="4" id="KW-1185">Reference proteome</keyword>
<dbReference type="SUPFAM" id="SSF110849">
    <property type="entry name" value="ParB/Sulfiredoxin"/>
    <property type="match status" value="1"/>
</dbReference>
<feature type="region of interest" description="Disordered" evidence="1">
    <location>
        <begin position="117"/>
        <end position="142"/>
    </location>
</feature>
<dbReference type="AlphaFoldDB" id="A0A060UUI4"/>
<accession>A0A060UUI4</accession>